<dbReference type="Gene3D" id="2.60.40.2250">
    <property type="match status" value="1"/>
</dbReference>
<dbReference type="Pfam" id="PF01841">
    <property type="entry name" value="Transglut_core"/>
    <property type="match status" value="1"/>
</dbReference>
<evidence type="ECO:0000313" key="2">
    <source>
        <dbReference type="EMBL" id="MCO6049397.1"/>
    </source>
</evidence>
<gene>
    <name evidence="2" type="ORF">NGM99_06290</name>
</gene>
<name>A0ABT1C3I3_9HYPH</name>
<dbReference type="SUPFAM" id="SSF54001">
    <property type="entry name" value="Cysteine proteinases"/>
    <property type="match status" value="1"/>
</dbReference>
<dbReference type="EMBL" id="JAMXQS010000003">
    <property type="protein sequence ID" value="MCO6049397.1"/>
    <property type="molecule type" value="Genomic_DNA"/>
</dbReference>
<dbReference type="InterPro" id="IPR002931">
    <property type="entry name" value="Transglutaminase-like"/>
</dbReference>
<feature type="domain" description="Transglutaminase-like" evidence="1">
    <location>
        <begin position="165"/>
        <end position="231"/>
    </location>
</feature>
<dbReference type="SMART" id="SM00460">
    <property type="entry name" value="TGc"/>
    <property type="match status" value="1"/>
</dbReference>
<dbReference type="Proteomes" id="UP001205906">
    <property type="component" value="Unassembled WGS sequence"/>
</dbReference>
<reference evidence="2 3" key="1">
    <citation type="submission" date="2022-06" db="EMBL/GenBank/DDBJ databases">
        <title>Mesorhizobium sp. strain RP14 Genome sequencing and assembly.</title>
        <authorList>
            <person name="Kim I."/>
        </authorList>
    </citation>
    <scope>NUCLEOTIDE SEQUENCE [LARGE SCALE GENOMIC DNA]</scope>
    <source>
        <strain evidence="3">RP14(2022)</strain>
    </source>
</reference>
<accession>A0ABT1C3I3</accession>
<keyword evidence="3" id="KW-1185">Reference proteome</keyword>
<comment type="caution">
    <text evidence="2">The sequence shown here is derived from an EMBL/GenBank/DDBJ whole genome shotgun (WGS) entry which is preliminary data.</text>
</comment>
<organism evidence="2 3">
    <name type="scientific">Mesorhizobium liriopis</name>
    <dbReference type="NCBI Taxonomy" id="2953882"/>
    <lineage>
        <taxon>Bacteria</taxon>
        <taxon>Pseudomonadati</taxon>
        <taxon>Pseudomonadota</taxon>
        <taxon>Alphaproteobacteria</taxon>
        <taxon>Hyphomicrobiales</taxon>
        <taxon>Phyllobacteriaceae</taxon>
        <taxon>Mesorhizobium</taxon>
    </lineage>
</organism>
<dbReference type="PANTHER" id="PTHR33490">
    <property type="entry name" value="BLR5614 PROTEIN-RELATED"/>
    <property type="match status" value="1"/>
</dbReference>
<dbReference type="RefSeq" id="WP_252817193.1">
    <property type="nucleotide sequence ID" value="NZ_JAMXQS010000003.1"/>
</dbReference>
<dbReference type="PANTHER" id="PTHR33490:SF12">
    <property type="entry name" value="BLL5557 PROTEIN"/>
    <property type="match status" value="1"/>
</dbReference>
<evidence type="ECO:0000313" key="3">
    <source>
        <dbReference type="Proteomes" id="UP001205906"/>
    </source>
</evidence>
<dbReference type="Gene3D" id="3.10.620.30">
    <property type="match status" value="1"/>
</dbReference>
<protein>
    <submittedName>
        <fullName evidence="2">Transglutaminase family protein</fullName>
    </submittedName>
</protein>
<proteinExistence type="predicted"/>
<dbReference type="InterPro" id="IPR038765">
    <property type="entry name" value="Papain-like_cys_pep_sf"/>
</dbReference>
<sequence>MRIRAGFTIAYDCPAPTPMLLVLNIHPSRRVDLLTDHVLRFENSNGTPIEAWDYVDGFENACTRIIAPAGVTTIATEFDMFDHGRPDIVAEHAVQHEIRDLPDDVLVYLLGSRYCDTDRLADFAWKEFANTPPGWARVQAIVDFVHNHITFDYQKADSLRSAHGGYNDKVGVCRDFAHLAITLCRCMNIPARYCTGYLGDIGIPPVDYPMDFSAWFEVYLGGHWYTFDARHNTPRIGRILMATGRDATDVALSTSFGPARLAQFDVVTDEVPAEG</sequence>
<evidence type="ECO:0000259" key="1">
    <source>
        <dbReference type="SMART" id="SM00460"/>
    </source>
</evidence>